<dbReference type="InterPro" id="IPR046142">
    <property type="entry name" value="DUF6144"/>
</dbReference>
<dbReference type="Pfam" id="PF19641">
    <property type="entry name" value="DUF6144"/>
    <property type="match status" value="1"/>
</dbReference>
<sequence>MSQEKFDFEKRWLEKFARCIEKVAGKAVCEEVMKGSENLSDLSLRDDVVEWSEAAMNRLHSLVDEKKRVDIMTGCACQYPKEDLQDVRKQYEETKDIDVAHTMLQEKFTSFLKNTLSLENDMINDILMRGWGLAGVRERKKIIATKIPKSRYLLAYMQETDRVKKRALYCHCPRVRDMLENNGAGLPITYCYCGAGFYKMIWEEILQKPVQVEVLQSVMKGDDVCTIAIRLP</sequence>
<reference evidence="1 2" key="1">
    <citation type="journal article" date="2015" name="Microbiome">
        <title>Genomic resolution of linkages in carbon, nitrogen, and sulfur cycling among widespread estuary sediment bacteria.</title>
        <authorList>
            <person name="Baker B.J."/>
            <person name="Lazar C.S."/>
            <person name="Teske A.P."/>
            <person name="Dick G.J."/>
        </authorList>
    </citation>
    <scope>NUCLEOTIDE SEQUENCE [LARGE SCALE GENOMIC DNA]</scope>
    <source>
        <strain evidence="1">SM23_60</strain>
    </source>
</reference>
<evidence type="ECO:0000313" key="2">
    <source>
        <dbReference type="Proteomes" id="UP000051096"/>
    </source>
</evidence>
<dbReference type="Proteomes" id="UP000051096">
    <property type="component" value="Unassembled WGS sequence"/>
</dbReference>
<protein>
    <recommendedName>
        <fullName evidence="3">4-vinyl reductase 4VR domain-containing protein</fullName>
    </recommendedName>
</protein>
<dbReference type="EMBL" id="LJUO01000010">
    <property type="protein sequence ID" value="KPK73392.1"/>
    <property type="molecule type" value="Genomic_DNA"/>
</dbReference>
<evidence type="ECO:0000313" key="1">
    <source>
        <dbReference type="EMBL" id="KPK73392.1"/>
    </source>
</evidence>
<proteinExistence type="predicted"/>
<dbReference type="AlphaFoldDB" id="A0A0S8GKQ7"/>
<evidence type="ECO:0008006" key="3">
    <source>
        <dbReference type="Google" id="ProtNLM"/>
    </source>
</evidence>
<accession>A0A0S8GKQ7</accession>
<name>A0A0S8GKQ7_UNCW3</name>
<organism evidence="1 2">
    <name type="scientific">candidate division WOR_3 bacterium SM23_60</name>
    <dbReference type="NCBI Taxonomy" id="1703780"/>
    <lineage>
        <taxon>Bacteria</taxon>
        <taxon>Bacteria division WOR-3</taxon>
    </lineage>
</organism>
<gene>
    <name evidence="1" type="ORF">AMJ87_01905</name>
</gene>
<comment type="caution">
    <text evidence="1">The sequence shown here is derived from an EMBL/GenBank/DDBJ whole genome shotgun (WGS) entry which is preliminary data.</text>
</comment>